<dbReference type="Pfam" id="PF00271">
    <property type="entry name" value="Helicase_C"/>
    <property type="match status" value="1"/>
</dbReference>
<evidence type="ECO:0000259" key="12">
    <source>
        <dbReference type="PROSITE" id="PS51194"/>
    </source>
</evidence>
<dbReference type="AlphaFoldDB" id="A0A0H4VEE0"/>
<sequence>MPNAARRLASRASNHHLSRVSKRPIPPEIADWFAGRGWRVRRHQVEMLKASDAGKHAMLVADTGAGKTLAGFLPTLADFSPSRIGDGEQPEGLHTLYVSPLKALAHDVQRNLITPVEEMGLNIRIETRSGDTPSDRKKRQRSRPPNVLLTTPESLSLLLSYPESFTLFAGLKRVVVDEIHAFATQKRGDLLALSLSRLQAIAPEMQRAALSATVADPQAFTSWIAPWGDMDAVELVTGEAGAEPEVEILLPDEERVPWGGHAATWSIPQLYERILKSSTTLVFTNTRFLAEYIFQHLWDANEDKLPIGIHHGSLSKEARRKVEGAMARGELRALVCTSSLDLGVDWGDIDLVVQMGAPKGSSRLLQRIGRANHQLDQASRALLVPGNRFEFLEATAAMQAVEEGQRDGEDFRPGGLDVLAQHVMACACAAPFEEAALLAEVRSCWPYAGVDEEVWGRVLEFVATGGYALRAYDKFKRITREEGEGGAIVWRLTHPEQAYRHRMNAGIIVDSEMLEVRFRNGRSLGRVEERFAASLRPGDTFQFSGVNVEVEQLKDMELIVRASSKAAMIPSYGGLRLPLTTHLADRVRTLLIDRAGWARFPDDVREWLEVQDWRSRMPGPDNLLVESFPHSKRHYTVYYTFTGWNANQSLGMLITARMEALGLMPSGFVANDYSLAVWGLKPVEDPRPLLSPDILTDEFIDWLQDSHLLRRAFREVAVIAGLVERQHPGKRKSGRQVTFSTDLIYDVLRKYEPDHVLIEAAWADARARMTDIGRLGDLLDSAAERLDHVVLDRVSPLAVPVMVMIGRESVPQGEADDELLLEAETLAGAAMRVEDHDEIVWD</sequence>
<dbReference type="InterPro" id="IPR026362">
    <property type="entry name" value="DEXH_lig_assoc"/>
</dbReference>
<feature type="region of interest" description="Disordered" evidence="10">
    <location>
        <begin position="1"/>
        <end position="20"/>
    </location>
</feature>
<feature type="domain" description="Helicase C-terminal" evidence="12">
    <location>
        <begin position="266"/>
        <end position="420"/>
    </location>
</feature>
<reference evidence="14" key="2">
    <citation type="submission" date="2015-04" db="EMBL/GenBank/DDBJ databases">
        <title>The complete genome sequence of Erythrobacter sp. s21-N3.</title>
        <authorList>
            <person name="Zhuang L."/>
            <person name="Liu Y."/>
            <person name="Shao Z."/>
        </authorList>
    </citation>
    <scope>NUCLEOTIDE SEQUENCE [LARGE SCALE GENOMIC DNA]</scope>
    <source>
        <strain evidence="14">s21-N3</strain>
    </source>
</reference>
<dbReference type="Proteomes" id="UP000059113">
    <property type="component" value="Chromosome"/>
</dbReference>
<name>A0A0H4VEE0_9SPHN</name>
<dbReference type="InterPro" id="IPR013701">
    <property type="entry name" value="Lhr-like_DEAD/DEAH_assoc"/>
</dbReference>
<evidence type="ECO:0000313" key="14">
    <source>
        <dbReference type="Proteomes" id="UP000059113"/>
    </source>
</evidence>
<organism evidence="13 14">
    <name type="scientific">Aurantiacibacter atlanticus</name>
    <dbReference type="NCBI Taxonomy" id="1648404"/>
    <lineage>
        <taxon>Bacteria</taxon>
        <taxon>Pseudomonadati</taxon>
        <taxon>Pseudomonadota</taxon>
        <taxon>Alphaproteobacteria</taxon>
        <taxon>Sphingomonadales</taxon>
        <taxon>Erythrobacteraceae</taxon>
        <taxon>Aurantiacibacter</taxon>
    </lineage>
</organism>
<keyword evidence="2" id="KW-0227">DNA damage</keyword>
<dbReference type="SMART" id="SM00487">
    <property type="entry name" value="DEXDc"/>
    <property type="match status" value="1"/>
</dbReference>
<dbReference type="InterPro" id="IPR001650">
    <property type="entry name" value="Helicase_C-like"/>
</dbReference>
<dbReference type="InterPro" id="IPR052511">
    <property type="entry name" value="ATP-dep_Helicase"/>
</dbReference>
<dbReference type="RefSeq" id="WP_174539156.1">
    <property type="nucleotide sequence ID" value="NZ_CP011310.1"/>
</dbReference>
<evidence type="ECO:0000256" key="7">
    <source>
        <dbReference type="ARBA" id="ARBA00023204"/>
    </source>
</evidence>
<dbReference type="GO" id="GO:0004386">
    <property type="term" value="F:helicase activity"/>
    <property type="evidence" value="ECO:0007669"/>
    <property type="project" value="UniProtKB-KW"/>
</dbReference>
<accession>A0A0H4VEE0</accession>
<dbReference type="InterPro" id="IPR045628">
    <property type="entry name" value="Lhr_WH_dom"/>
</dbReference>
<dbReference type="CDD" id="cd18796">
    <property type="entry name" value="SF2_C_LHR"/>
    <property type="match status" value="1"/>
</dbReference>
<dbReference type="GO" id="GO:0006281">
    <property type="term" value="P:DNA repair"/>
    <property type="evidence" value="ECO:0007669"/>
    <property type="project" value="UniProtKB-KW"/>
</dbReference>
<keyword evidence="7" id="KW-0234">DNA repair</keyword>
<dbReference type="Pfam" id="PF08494">
    <property type="entry name" value="DEAD_assoc"/>
    <property type="match status" value="1"/>
</dbReference>
<dbReference type="Gene3D" id="3.40.50.300">
    <property type="entry name" value="P-loop containing nucleotide triphosphate hydrolases"/>
    <property type="match status" value="2"/>
</dbReference>
<dbReference type="Pfam" id="PF19306">
    <property type="entry name" value="WHD_Lhr"/>
    <property type="match status" value="1"/>
</dbReference>
<reference evidence="13 14" key="1">
    <citation type="journal article" date="2015" name="Int. J. Syst. Evol. Microbiol.">
        <title>Erythrobacter atlanticus sp. nov., a bacterium from ocean sediment able to degrade polycyclic aromatic hydrocarbons.</title>
        <authorList>
            <person name="Zhuang L."/>
            <person name="Liu Y."/>
            <person name="Wang L."/>
            <person name="Wang W."/>
            <person name="Shao Z."/>
        </authorList>
    </citation>
    <scope>NUCLEOTIDE SEQUENCE [LARGE SCALE GENOMIC DNA]</scope>
    <source>
        <strain evidence="14">s21-N3</strain>
    </source>
</reference>
<dbReference type="InterPro" id="IPR017170">
    <property type="entry name" value="Lhr-like"/>
</dbReference>
<feature type="compositionally biased region" description="Low complexity" evidence="10">
    <location>
        <begin position="1"/>
        <end position="12"/>
    </location>
</feature>
<dbReference type="PROSITE" id="PS51194">
    <property type="entry name" value="HELICASE_CTER"/>
    <property type="match status" value="1"/>
</dbReference>
<keyword evidence="6" id="KW-0238">DNA-binding</keyword>
<dbReference type="KEGG" id="ery:CP97_02685"/>
<dbReference type="Pfam" id="PF00270">
    <property type="entry name" value="DEAD"/>
    <property type="match status" value="1"/>
</dbReference>
<evidence type="ECO:0000313" key="13">
    <source>
        <dbReference type="EMBL" id="AKQ41181.2"/>
    </source>
</evidence>
<dbReference type="STRING" id="1648404.CP97_02685"/>
<keyword evidence="8" id="KW-0413">Isomerase</keyword>
<dbReference type="InterPro" id="IPR014001">
    <property type="entry name" value="Helicase_ATP-bd"/>
</dbReference>
<evidence type="ECO:0000259" key="11">
    <source>
        <dbReference type="PROSITE" id="PS51192"/>
    </source>
</evidence>
<dbReference type="GO" id="GO:0003677">
    <property type="term" value="F:DNA binding"/>
    <property type="evidence" value="ECO:0007669"/>
    <property type="project" value="UniProtKB-KW"/>
</dbReference>
<evidence type="ECO:0000256" key="3">
    <source>
        <dbReference type="ARBA" id="ARBA00022801"/>
    </source>
</evidence>
<dbReference type="PIRSF" id="PIRSF037307">
    <property type="entry name" value="Lhr-like_helic_prd"/>
    <property type="match status" value="1"/>
</dbReference>
<keyword evidence="3" id="KW-0378">Hydrolase</keyword>
<dbReference type="GO" id="GO:0016887">
    <property type="term" value="F:ATP hydrolysis activity"/>
    <property type="evidence" value="ECO:0007669"/>
    <property type="project" value="TreeGrafter"/>
</dbReference>
<dbReference type="InterPro" id="IPR027417">
    <property type="entry name" value="P-loop_NTPase"/>
</dbReference>
<dbReference type="NCBIfam" id="TIGR04121">
    <property type="entry name" value="DEXH_lig_assoc"/>
    <property type="match status" value="1"/>
</dbReference>
<dbReference type="SMART" id="SM00490">
    <property type="entry name" value="HELICc"/>
    <property type="match status" value="1"/>
</dbReference>
<keyword evidence="5" id="KW-0067">ATP-binding</keyword>
<feature type="domain" description="Helicase ATP-binding" evidence="11">
    <location>
        <begin position="48"/>
        <end position="216"/>
    </location>
</feature>
<protein>
    <submittedName>
        <fullName evidence="13">ATP-dependent RNA helicase, DEAD/DEAH box family protein</fullName>
    </submittedName>
</protein>
<dbReference type="GO" id="GO:0005524">
    <property type="term" value="F:ATP binding"/>
    <property type="evidence" value="ECO:0007669"/>
    <property type="project" value="UniProtKB-KW"/>
</dbReference>
<evidence type="ECO:0000256" key="2">
    <source>
        <dbReference type="ARBA" id="ARBA00022763"/>
    </source>
</evidence>
<dbReference type="EMBL" id="CP011310">
    <property type="protein sequence ID" value="AKQ41181.2"/>
    <property type="molecule type" value="Genomic_DNA"/>
</dbReference>
<feature type="region of interest" description="Disordered" evidence="10">
    <location>
        <begin position="124"/>
        <end position="147"/>
    </location>
</feature>
<evidence type="ECO:0000256" key="9">
    <source>
        <dbReference type="ARBA" id="ARBA00093467"/>
    </source>
</evidence>
<evidence type="ECO:0000256" key="10">
    <source>
        <dbReference type="SAM" id="MobiDB-lite"/>
    </source>
</evidence>
<keyword evidence="14" id="KW-1185">Reference proteome</keyword>
<evidence type="ECO:0000256" key="8">
    <source>
        <dbReference type="ARBA" id="ARBA00023235"/>
    </source>
</evidence>
<feature type="compositionally biased region" description="Basic and acidic residues" evidence="10">
    <location>
        <begin position="125"/>
        <end position="135"/>
    </location>
</feature>
<evidence type="ECO:0000256" key="4">
    <source>
        <dbReference type="ARBA" id="ARBA00022806"/>
    </source>
</evidence>
<keyword evidence="4 13" id="KW-0347">Helicase</keyword>
<gene>
    <name evidence="13" type="ORF">CP97_02685</name>
</gene>
<keyword evidence="1" id="KW-0547">Nucleotide-binding</keyword>
<proteinExistence type="inferred from homology"/>
<evidence type="ECO:0000256" key="1">
    <source>
        <dbReference type="ARBA" id="ARBA00022741"/>
    </source>
</evidence>
<dbReference type="PANTHER" id="PTHR47962:SF3">
    <property type="entry name" value="LARGE ATP-DEPENDENT HELICASE-RELATED PROTEIN"/>
    <property type="match status" value="1"/>
</dbReference>
<dbReference type="PROSITE" id="PS51192">
    <property type="entry name" value="HELICASE_ATP_BIND_1"/>
    <property type="match status" value="1"/>
</dbReference>
<dbReference type="PANTHER" id="PTHR47962">
    <property type="entry name" value="ATP-DEPENDENT HELICASE LHR-RELATED-RELATED"/>
    <property type="match status" value="1"/>
</dbReference>
<dbReference type="InterPro" id="IPR011545">
    <property type="entry name" value="DEAD/DEAH_box_helicase_dom"/>
</dbReference>
<dbReference type="SUPFAM" id="SSF52540">
    <property type="entry name" value="P-loop containing nucleoside triphosphate hydrolases"/>
    <property type="match status" value="1"/>
</dbReference>
<comment type="similarity">
    <text evidence="9">Belongs to the Lhr helicase family. Lhr-Core subfamily.</text>
</comment>
<evidence type="ECO:0000256" key="5">
    <source>
        <dbReference type="ARBA" id="ARBA00022840"/>
    </source>
</evidence>
<evidence type="ECO:0000256" key="6">
    <source>
        <dbReference type="ARBA" id="ARBA00023125"/>
    </source>
</evidence>